<feature type="transmembrane region" description="Helical" evidence="7">
    <location>
        <begin position="398"/>
        <end position="415"/>
    </location>
</feature>
<name>A0ABD3QHH0_9STRA</name>
<comment type="caution">
    <text evidence="8">The sequence shown here is derived from an EMBL/GenBank/DDBJ whole genome shotgun (WGS) entry which is preliminary data.</text>
</comment>
<feature type="transmembrane region" description="Helical" evidence="7">
    <location>
        <begin position="309"/>
        <end position="331"/>
    </location>
</feature>
<dbReference type="PANTHER" id="PTHR23519">
    <property type="entry name" value="AUTOPHAGY-RELATED PROTEIN 22"/>
    <property type="match status" value="1"/>
</dbReference>
<keyword evidence="6 7" id="KW-0472">Membrane</keyword>
<dbReference type="Pfam" id="PF11700">
    <property type="entry name" value="ATG22"/>
    <property type="match status" value="1"/>
</dbReference>
<keyword evidence="9" id="KW-1185">Reference proteome</keyword>
<feature type="transmembrane region" description="Helical" evidence="7">
    <location>
        <begin position="152"/>
        <end position="170"/>
    </location>
</feature>
<feature type="transmembrane region" description="Helical" evidence="7">
    <location>
        <begin position="466"/>
        <end position="485"/>
    </location>
</feature>
<organism evidence="8 9">
    <name type="scientific">Cyclotella atomus</name>
    <dbReference type="NCBI Taxonomy" id="382360"/>
    <lineage>
        <taxon>Eukaryota</taxon>
        <taxon>Sar</taxon>
        <taxon>Stramenopiles</taxon>
        <taxon>Ochrophyta</taxon>
        <taxon>Bacillariophyta</taxon>
        <taxon>Coscinodiscophyceae</taxon>
        <taxon>Thalassiosirophycidae</taxon>
        <taxon>Stephanodiscales</taxon>
        <taxon>Stephanodiscaceae</taxon>
        <taxon>Cyclotella</taxon>
    </lineage>
</organism>
<dbReference type="Proteomes" id="UP001530400">
    <property type="component" value="Unassembled WGS sequence"/>
</dbReference>
<dbReference type="InterPro" id="IPR024671">
    <property type="entry name" value="Atg22-like"/>
</dbReference>
<evidence type="ECO:0000256" key="4">
    <source>
        <dbReference type="ARBA" id="ARBA00022692"/>
    </source>
</evidence>
<dbReference type="PANTHER" id="PTHR23519:SF1">
    <property type="entry name" value="AUTOPHAGY-RELATED PROTEIN 22"/>
    <property type="match status" value="1"/>
</dbReference>
<comment type="similarity">
    <text evidence="2">Belongs to the ATG22 family.</text>
</comment>
<evidence type="ECO:0000256" key="7">
    <source>
        <dbReference type="SAM" id="Phobius"/>
    </source>
</evidence>
<comment type="subcellular location">
    <subcellularLocation>
        <location evidence="1">Endomembrane system</location>
        <topology evidence="1">Multi-pass membrane protein</topology>
    </subcellularLocation>
</comment>
<accession>A0ABD3QHH0</accession>
<evidence type="ECO:0000313" key="9">
    <source>
        <dbReference type="Proteomes" id="UP001530400"/>
    </source>
</evidence>
<reference evidence="8 9" key="1">
    <citation type="submission" date="2024-10" db="EMBL/GenBank/DDBJ databases">
        <title>Updated reference genomes for cyclostephanoid diatoms.</title>
        <authorList>
            <person name="Roberts W.R."/>
            <person name="Alverson A.J."/>
        </authorList>
    </citation>
    <scope>NUCLEOTIDE SEQUENCE [LARGE SCALE GENOMIC DNA]</scope>
    <source>
        <strain evidence="8 9">AJA010-31</strain>
    </source>
</reference>
<feature type="transmembrane region" description="Helical" evidence="7">
    <location>
        <begin position="343"/>
        <end position="364"/>
    </location>
</feature>
<feature type="transmembrane region" description="Helical" evidence="7">
    <location>
        <begin position="220"/>
        <end position="240"/>
    </location>
</feature>
<feature type="transmembrane region" description="Helical" evidence="7">
    <location>
        <begin position="252"/>
        <end position="269"/>
    </location>
</feature>
<keyword evidence="3" id="KW-0813">Transport</keyword>
<evidence type="ECO:0000313" key="8">
    <source>
        <dbReference type="EMBL" id="KAL3799865.1"/>
    </source>
</evidence>
<dbReference type="EMBL" id="JALLPJ020000175">
    <property type="protein sequence ID" value="KAL3799865.1"/>
    <property type="molecule type" value="Genomic_DNA"/>
</dbReference>
<dbReference type="Gene3D" id="1.20.1250.20">
    <property type="entry name" value="MFS general substrate transporter like domains"/>
    <property type="match status" value="1"/>
</dbReference>
<gene>
    <name evidence="8" type="ORF">ACHAWO_009986</name>
</gene>
<keyword evidence="4 7" id="KW-0812">Transmembrane</keyword>
<sequence length="508" mass="55903">MDDTPYSWIMDEPSSEGYSAMNENSEDFHDHVLPQHQVPSCFRCFPKLCGFKNGPIEATGLSMINFAKGAVTMSTIFLGPALLALANDAAQANCIQHNEDVELQCNENEQRVYGMKPSSLLTVIGVVSGLLSTIFLPLFGAVVDHTTYRKEIGQYSIAIVTIVKGIEIFVGPSTWFAFSVLQVVNFVLYNAHSCAIYAFTAELSTLPNEQVVYNSKFQEVNYICMLLFLIVVMIISALVGTDDVGTARISQSLVFVICTFTFGVAWKYFMTSRPALSNVPDDSTLLKTGFQKLFTTFARIMRKWYALRYFLLSIMLSEAATAAFSTIGTTFMTEALGMDSHQIGLAFLCVFVAGIPGCKVGNYLGNSLNPLRSAKLCLVVFMLNTTVASLVLQNPSNLNSIYIFCSVWGALIGWLHPTHSAIYCTIIPRGSESEMMGLYLFSGSVLSFLPPFIFTCLNEIGLSMDLGLASLNLFFAGGLIFFLLIGDFEKAVDFAIVSQCEYRDLSHV</sequence>
<evidence type="ECO:0000256" key="3">
    <source>
        <dbReference type="ARBA" id="ARBA00022448"/>
    </source>
</evidence>
<feature type="transmembrane region" description="Helical" evidence="7">
    <location>
        <begin position="120"/>
        <end position="140"/>
    </location>
</feature>
<dbReference type="SUPFAM" id="SSF103473">
    <property type="entry name" value="MFS general substrate transporter"/>
    <property type="match status" value="1"/>
</dbReference>
<evidence type="ECO:0000256" key="5">
    <source>
        <dbReference type="ARBA" id="ARBA00022989"/>
    </source>
</evidence>
<proteinExistence type="inferred from homology"/>
<keyword evidence="5 7" id="KW-1133">Transmembrane helix</keyword>
<dbReference type="GO" id="GO:0012505">
    <property type="term" value="C:endomembrane system"/>
    <property type="evidence" value="ECO:0007669"/>
    <property type="project" value="UniProtKB-SubCell"/>
</dbReference>
<feature type="transmembrane region" description="Helical" evidence="7">
    <location>
        <begin position="376"/>
        <end position="392"/>
    </location>
</feature>
<feature type="transmembrane region" description="Helical" evidence="7">
    <location>
        <begin position="436"/>
        <end position="454"/>
    </location>
</feature>
<dbReference type="InterPro" id="IPR036259">
    <property type="entry name" value="MFS_trans_sf"/>
</dbReference>
<evidence type="ECO:0000256" key="1">
    <source>
        <dbReference type="ARBA" id="ARBA00004127"/>
    </source>
</evidence>
<protein>
    <recommendedName>
        <fullName evidence="10">Major facilitator superfamily (MFS) profile domain-containing protein</fullName>
    </recommendedName>
</protein>
<evidence type="ECO:0000256" key="2">
    <source>
        <dbReference type="ARBA" id="ARBA00006978"/>
    </source>
</evidence>
<evidence type="ECO:0000256" key="6">
    <source>
        <dbReference type="ARBA" id="ARBA00023136"/>
    </source>
</evidence>
<dbReference type="InterPro" id="IPR050495">
    <property type="entry name" value="ATG22/LtaA_families"/>
</dbReference>
<dbReference type="AlphaFoldDB" id="A0ABD3QHH0"/>
<evidence type="ECO:0008006" key="10">
    <source>
        <dbReference type="Google" id="ProtNLM"/>
    </source>
</evidence>